<evidence type="ECO:0000313" key="4">
    <source>
        <dbReference type="EMBL" id="MFC4596741.1"/>
    </source>
</evidence>
<dbReference type="Pfam" id="PF22680">
    <property type="entry name" value="Glyco_hydro_123_N_2"/>
    <property type="match status" value="1"/>
</dbReference>
<dbReference type="InterPro" id="IPR010502">
    <property type="entry name" value="Carb-bd_dom_fam9"/>
</dbReference>
<dbReference type="EMBL" id="JBHSEP010000001">
    <property type="protein sequence ID" value="MFC4596741.1"/>
    <property type="molecule type" value="Genomic_DNA"/>
</dbReference>
<dbReference type="Proteomes" id="UP001596028">
    <property type="component" value="Unassembled WGS sequence"/>
</dbReference>
<evidence type="ECO:0000259" key="3">
    <source>
        <dbReference type="PROSITE" id="PS51272"/>
    </source>
</evidence>
<feature type="chain" id="PRO_5046517132" evidence="2">
    <location>
        <begin position="25"/>
        <end position="1697"/>
    </location>
</feature>
<evidence type="ECO:0000256" key="2">
    <source>
        <dbReference type="SAM" id="SignalP"/>
    </source>
</evidence>
<sequence length="1697" mass="186313">MKKWLSIVLAAVLALQTTQLTVHAASSEQTETERVQIGVPANSEKMMRDEAPTNGELSNSLVMEAARNEYESGQIIVRATEEDLAAVGVSVTDLVGESGQRIAADRIKVYKQHYIEVTKQTTQANPKGWYPDALLPLGSSDRFEVKAGRNQGIWLTVHVPKDQPPGVYYGQVTVQVQDAELLEVPIHFTVWDFQLEDGSSTSTAFALWGDQLAKAHHVEMNTQEYWELLENYYWFQTEYRLPPDDLPIPTDDIDAYIDAAGRFLDNSKVTSFRIPYYCSGNCDETRSLDLDKMQSIVDKLRARGWLSKGYFYLNFLDEPSPDRYPLVKDVSVQLKEIAPDVRHVVTKEVVSDLTGYVNTWAVPLQLYDPVKAGQREAAGDQMWWYTALAPQHPYPSYHIDDDLLGARLLSWMQMQHHIEGNLYWSTTIFQKYNGARYVDRDVWSDPMAFAGGANGDGFLMYPGYDYGIHGPVPTIRLEAIREGMEDYEYLRLLQQRLSAAAGQLGLADFDVDAALQPYYDRLFERINKYDEDPQQLLQVRREIANRIVELVRDPLYVWNVERVSDLQQRITIYAKKGASAQLAGQTLQAEAQGASYEVFSELVELNPGLNSLPLNVTHEGEAQQQTLVLVGKGAGLPEFTIGLNDAETADDLSRFMKNGVSMSLSTDWSTQGDSSFKVDYTGGGDYPGFQLFYEGTGFRSGDWSKYSGIGFDVYNPSDAEATIYVKFFDQNWTNYDGNSITIAAKESKRVFIPAESFGGVDRSRMIGFEIWTFGRAQSYTLYYDRFHFIAHEALPSQDLSEAAPEYTIALNNAETEDDLARWQKTEVSLSLSSDYVTQGRQAMKVDYTPSADPQNHWPGISLFYEGTGFRSADWSKYSALGFDVYNPQDEEARIYVKTFDQDWKHNDQNPVTIGPKEWKHVRIPISTLADIDVTRMIGFEIWKFGEAHPYTLYFDHFHFIAGEPLPSQYPGELPDEGLFAYRIDEDELIVDGELDEAAWDLRHEIFYPIYGETDNTGRFGVLWNDRYLYAAFEVNDQDPRSFSHPTQPWEDDGVELFIDGDLTKGPRGKHAPQLTIRYADDQVFLNGAPSESASAVIQRSQPATDGYTVELAVPWTLIAIQPQEGRSIGITAHINDEDMANGIRSYGVVAHTLSGLNDVTTSAEWSEVSLSGEPAPGSPDLLAADKAALEIGFADPDTADAVTQNLSLPLTGRHGTSISWTSSDAAVGPDGTVTRPAYRNGDAVVILTATLVRGSRSDTKTFPVKVLKLARSEEPSPSPNPGSSPDTGSIQAPGGSAPTPTPVNGTAALEPILKANGSAQASVSSSMLDALARSAATDAAGAKTIKLIVKPIAGAQAYEVLLPADVFAAGSDIGKLIIDTQTATLALPRAMLGDEHLRQAATLGLSVAPVSMSELAGQRRRDPFGSGPAIELILTADGRSIEWNNPDAPVAIALKNAITAAEASDASFNPDFMTIWRIDGDGGAVQVPNAKYDPTTGELVFSAAQFGIYAAAYYHRTFDDLAQIDWARAAIEALASKGVMEGATDRRFRPRADITRAEFLGSLVRLLGLSATAQSSFADVAATDANYREIAIAEALGITSGIGNGRFGPNQPISRQEMMVLVVKALRLAGFSLGSDEDASLTGFADEAAVADYARASAATLLGSGLVRGEGGGRLNPQGSLTRAAAATVLYNILKRE</sequence>
<dbReference type="RefSeq" id="WP_378091184.1">
    <property type="nucleotide sequence ID" value="NZ_JBHSEP010000001.1"/>
</dbReference>
<accession>A0ABV9F491</accession>
<dbReference type="GO" id="GO:0016787">
    <property type="term" value="F:hydrolase activity"/>
    <property type="evidence" value="ECO:0007669"/>
    <property type="project" value="UniProtKB-KW"/>
</dbReference>
<keyword evidence="2" id="KW-0732">Signal</keyword>
<keyword evidence="5" id="KW-1185">Reference proteome</keyword>
<feature type="domain" description="SLH" evidence="3">
    <location>
        <begin position="1514"/>
        <end position="1577"/>
    </location>
</feature>
<dbReference type="Pfam" id="PF13320">
    <property type="entry name" value="GH123_cat"/>
    <property type="match status" value="1"/>
</dbReference>
<dbReference type="Pfam" id="PF06452">
    <property type="entry name" value="CBM9_1"/>
    <property type="match status" value="1"/>
</dbReference>
<dbReference type="InterPro" id="IPR053850">
    <property type="entry name" value="Glyco_hydro_123_N_2"/>
</dbReference>
<dbReference type="InterPro" id="IPR008979">
    <property type="entry name" value="Galactose-bd-like_sf"/>
</dbReference>
<dbReference type="Pfam" id="PF00395">
    <property type="entry name" value="SLH"/>
    <property type="match status" value="3"/>
</dbReference>
<gene>
    <name evidence="4" type="ORF">ACFO3S_00695</name>
</gene>
<dbReference type="InterPro" id="IPR046780">
    <property type="entry name" value="aBig_2"/>
</dbReference>
<dbReference type="InterPro" id="IPR001119">
    <property type="entry name" value="SLH_dom"/>
</dbReference>
<dbReference type="InterPro" id="IPR025150">
    <property type="entry name" value="GH123_cat"/>
</dbReference>
<dbReference type="Gene3D" id="2.60.40.1190">
    <property type="match status" value="1"/>
</dbReference>
<comment type="caution">
    <text evidence="4">The sequence shown here is derived from an EMBL/GenBank/DDBJ whole genome shotgun (WGS) entry which is preliminary data.</text>
</comment>
<reference evidence="5" key="1">
    <citation type="journal article" date="2019" name="Int. J. Syst. Evol. Microbiol.">
        <title>The Global Catalogue of Microorganisms (GCM) 10K type strain sequencing project: providing services to taxonomists for standard genome sequencing and annotation.</title>
        <authorList>
            <consortium name="The Broad Institute Genomics Platform"/>
            <consortium name="The Broad Institute Genome Sequencing Center for Infectious Disease"/>
            <person name="Wu L."/>
            <person name="Ma J."/>
        </authorList>
    </citation>
    <scope>NUCLEOTIDE SEQUENCE [LARGE SCALE GENOMIC DNA]</scope>
    <source>
        <strain evidence="5">CCUG 49571</strain>
    </source>
</reference>
<dbReference type="PROSITE" id="PS51272">
    <property type="entry name" value="SLH"/>
    <property type="match status" value="3"/>
</dbReference>
<dbReference type="Gene3D" id="2.60.120.260">
    <property type="entry name" value="Galactose-binding domain-like"/>
    <property type="match status" value="1"/>
</dbReference>
<evidence type="ECO:0000256" key="1">
    <source>
        <dbReference type="SAM" id="MobiDB-lite"/>
    </source>
</evidence>
<feature type="region of interest" description="Disordered" evidence="1">
    <location>
        <begin position="1269"/>
        <end position="1306"/>
    </location>
</feature>
<feature type="signal peptide" evidence="2">
    <location>
        <begin position="1"/>
        <end position="24"/>
    </location>
</feature>
<name>A0ABV9F491_9BACL</name>
<dbReference type="SUPFAM" id="SSF49344">
    <property type="entry name" value="CBD9-like"/>
    <property type="match status" value="1"/>
</dbReference>
<proteinExistence type="predicted"/>
<dbReference type="Pfam" id="PF20578">
    <property type="entry name" value="aBig_2"/>
    <property type="match status" value="1"/>
</dbReference>
<evidence type="ECO:0000313" key="5">
    <source>
        <dbReference type="Proteomes" id="UP001596028"/>
    </source>
</evidence>
<keyword evidence="4" id="KW-0378">Hydrolase</keyword>
<dbReference type="Gene3D" id="2.60.120.430">
    <property type="entry name" value="Galactose-binding lectin"/>
    <property type="match status" value="1"/>
</dbReference>
<feature type="domain" description="SLH" evidence="3">
    <location>
        <begin position="1641"/>
        <end position="1697"/>
    </location>
</feature>
<dbReference type="SUPFAM" id="SSF49785">
    <property type="entry name" value="Galactose-binding domain-like"/>
    <property type="match status" value="1"/>
</dbReference>
<organism evidence="4 5">
    <name type="scientific">Cohnella hongkongensis</name>
    <dbReference type="NCBI Taxonomy" id="178337"/>
    <lineage>
        <taxon>Bacteria</taxon>
        <taxon>Bacillati</taxon>
        <taxon>Bacillota</taxon>
        <taxon>Bacilli</taxon>
        <taxon>Bacillales</taxon>
        <taxon>Paenibacillaceae</taxon>
        <taxon>Cohnella</taxon>
    </lineage>
</organism>
<feature type="domain" description="SLH" evidence="3">
    <location>
        <begin position="1578"/>
        <end position="1636"/>
    </location>
</feature>
<protein>
    <submittedName>
        <fullName evidence="4">Glycoside hydrolase domain-containing protein</fullName>
    </submittedName>
</protein>